<keyword evidence="7" id="KW-0256">Endoplasmic reticulum</keyword>
<comment type="cofactor">
    <cofactor evidence="1">
        <name>Ca(2+)</name>
        <dbReference type="ChEBI" id="CHEBI:29108"/>
    </cofactor>
</comment>
<gene>
    <name evidence="16" type="ORF">AAL_05774</name>
</gene>
<evidence type="ECO:0000313" key="17">
    <source>
        <dbReference type="Proteomes" id="UP000078544"/>
    </source>
</evidence>
<dbReference type="InterPro" id="IPR009448">
    <property type="entry name" value="UDP-g_GGtrans"/>
</dbReference>
<evidence type="ECO:0000256" key="8">
    <source>
        <dbReference type="ARBA" id="ARBA00023180"/>
    </source>
</evidence>
<evidence type="ECO:0000256" key="9">
    <source>
        <dbReference type="SAM" id="MobiDB-lite"/>
    </source>
</evidence>
<proteinExistence type="inferred from homology"/>
<comment type="pathway">
    <text evidence="3">Protein modification; protein glycosylation.</text>
</comment>
<dbReference type="PANTHER" id="PTHR11226">
    <property type="entry name" value="UDP-GLUCOSE GLYCOPROTEIN:GLUCOSYLTRANSFERASE"/>
    <property type="match status" value="1"/>
</dbReference>
<dbReference type="InterPro" id="IPR040497">
    <property type="entry name" value="Glyco_transf_24"/>
</dbReference>
<dbReference type="UniPathway" id="UPA00378"/>
<organism evidence="16 17">
    <name type="scientific">Moelleriella libera RCEF 2490</name>
    <dbReference type="NCBI Taxonomy" id="1081109"/>
    <lineage>
        <taxon>Eukaryota</taxon>
        <taxon>Fungi</taxon>
        <taxon>Dikarya</taxon>
        <taxon>Ascomycota</taxon>
        <taxon>Pezizomycotina</taxon>
        <taxon>Sordariomycetes</taxon>
        <taxon>Hypocreomycetidae</taxon>
        <taxon>Hypocreales</taxon>
        <taxon>Clavicipitaceae</taxon>
        <taxon>Moelleriella</taxon>
    </lineage>
</organism>
<feature type="domain" description="UGGT thioredoxin-like" evidence="12">
    <location>
        <begin position="267"/>
        <end position="395"/>
    </location>
</feature>
<evidence type="ECO:0000256" key="5">
    <source>
        <dbReference type="ARBA" id="ARBA00022679"/>
    </source>
</evidence>
<evidence type="ECO:0000259" key="15">
    <source>
        <dbReference type="Pfam" id="PF18404"/>
    </source>
</evidence>
<feature type="region of interest" description="Disordered" evidence="9">
    <location>
        <begin position="1443"/>
        <end position="1473"/>
    </location>
</feature>
<keyword evidence="6 10" id="KW-0732">Signal</keyword>
<feature type="compositionally biased region" description="Low complexity" evidence="9">
    <location>
        <begin position="1445"/>
        <end position="1457"/>
    </location>
</feature>
<evidence type="ECO:0000313" key="16">
    <source>
        <dbReference type="EMBL" id="KZZ93389.1"/>
    </source>
</evidence>
<dbReference type="PANTHER" id="PTHR11226:SF0">
    <property type="entry name" value="UDP-GLUCOSE:GLYCOPROTEIN GLUCOSYLTRANSFERASE"/>
    <property type="match status" value="1"/>
</dbReference>
<keyword evidence="8" id="KW-0325">Glycoprotein</keyword>
<dbReference type="Pfam" id="PF18401">
    <property type="entry name" value="Thioredoxin_13"/>
    <property type="match status" value="1"/>
</dbReference>
<feature type="domain" description="UDP-glucose:glycoprotein glucosyltransferase thioredoxin-like" evidence="14">
    <location>
        <begin position="658"/>
        <end position="853"/>
    </location>
</feature>
<dbReference type="CDD" id="cd06432">
    <property type="entry name" value="GT8_HUGT1_C_like"/>
    <property type="match status" value="1"/>
</dbReference>
<evidence type="ECO:0000256" key="3">
    <source>
        <dbReference type="ARBA" id="ARBA00004922"/>
    </source>
</evidence>
<evidence type="ECO:0000259" key="13">
    <source>
        <dbReference type="Pfam" id="PF18402"/>
    </source>
</evidence>
<dbReference type="GO" id="GO:0005788">
    <property type="term" value="C:endoplasmic reticulum lumen"/>
    <property type="evidence" value="ECO:0007669"/>
    <property type="project" value="UniProtKB-SubCell"/>
</dbReference>
<accession>A0A168A2N5</accession>
<evidence type="ECO:0000256" key="10">
    <source>
        <dbReference type="SAM" id="SignalP"/>
    </source>
</evidence>
<protein>
    <submittedName>
        <fullName evidence="16">UDP-glucose:glycoprotein glucosyltransferase</fullName>
    </submittedName>
</protein>
<feature type="domain" description="UGGT thioredoxin-like" evidence="13">
    <location>
        <begin position="401"/>
        <end position="644"/>
    </location>
</feature>
<dbReference type="STRING" id="1081109.A0A168A2N5"/>
<comment type="subcellular location">
    <subcellularLocation>
        <location evidence="2">Endoplasmic reticulum lumen</location>
    </subcellularLocation>
</comment>
<dbReference type="GO" id="GO:0003980">
    <property type="term" value="F:UDP-glucose:glycoprotein glucosyltransferase activity"/>
    <property type="evidence" value="ECO:0007669"/>
    <property type="project" value="InterPro"/>
</dbReference>
<feature type="compositionally biased region" description="Basic and acidic residues" evidence="9">
    <location>
        <begin position="1463"/>
        <end position="1473"/>
    </location>
</feature>
<evidence type="ECO:0000256" key="4">
    <source>
        <dbReference type="ARBA" id="ARBA00006351"/>
    </source>
</evidence>
<feature type="chain" id="PRO_5007895197" evidence="10">
    <location>
        <begin position="23"/>
        <end position="1473"/>
    </location>
</feature>
<evidence type="ECO:0000259" key="14">
    <source>
        <dbReference type="Pfam" id="PF18403"/>
    </source>
</evidence>
<dbReference type="Gene3D" id="3.90.550.10">
    <property type="entry name" value="Spore Coat Polysaccharide Biosynthesis Protein SpsA, Chain A"/>
    <property type="match status" value="1"/>
</dbReference>
<dbReference type="Pfam" id="PF18400">
    <property type="entry name" value="Thioredoxin_12"/>
    <property type="match status" value="1"/>
</dbReference>
<keyword evidence="5 16" id="KW-0808">Transferase</keyword>
<evidence type="ECO:0000259" key="12">
    <source>
        <dbReference type="Pfam" id="PF18401"/>
    </source>
</evidence>
<dbReference type="SUPFAM" id="SSF53448">
    <property type="entry name" value="Nucleotide-diphospho-sugar transferases"/>
    <property type="match status" value="1"/>
</dbReference>
<sequence length="1473" mass="165108">MQLESFLRQLAVYLAFAAQTWAIPTVRVATTAAFNAGPYLLELVETAAGENSSAYFALLDGVAGGSFSAASTDSDLYHQFVERLQGDGHITSPEALSTFNLALSLRTAAPRIEAHYQYYETSVQPLIHENCDTWVLIDGKQFCSAEFDVENKAGLLSISTRILPFDRVLGSGREAVLYADPVSDEFAIFHQRLSKAARSGELSYRVRYRRGRAAPEKPLHVSGYGVELALKKTDYIVLDDRFASESAQKRISTEKDILEEDQDDVFELKPLSASELAPIGMKAASLIQQSESPFESLVKLSGDFPKYVSSIALHNISDKFATELEELRTHHVRDGLNFLWINGAQLIDRQVEPFALVGILRRERKLVDGIRGLGFNADQAVDLLSHNAISSTKSDEDSTRYDWTDVAEDRRAIIWLNDLEKDERYESYPTSLFSLLHRTFPGQIPPIRKNMFHLVVPIDLSIIRDLELVVDLKMILQRGIPIRFGLVPLQSGEESKIRAKMAYLLAQNRGSESLLSYLELLVERVSETDIDIDDLVSTVAKAHPALPGSLPIPLRKVLSAEEFKDALIPASKWIARLHADAADRPLFVNGVVVSLNDNWMQKMSMVVGEDLQTIQKGLYHGVLDEDTSVPALFLDGATARRSMYLTSDDDKALRILSIAKLNEEYSSCFGALPFLDADSTAPRDSWTVVTVLADLTSATGLALVQMALNYKRQDAGMRLEIMDMQENARIASQVIAAFRSGQHDLSRIESEHDLKAVINKAADHEANEEFAQTRSRFLRNEGLQAASHFLIVNGRVVGPIVPDAPFTDEDFQLLIQYERLHRIEPVLTAVADLSLTELVSSPLTAAKLTSMIALSAKSDLPEGIFESAPSSRSTIYNAWNSSRISVQTGDPRTASVHIVGLLDPASEKAQRWAPIIKTIAALKGVYVKLILNPKIKTDELPVKRFFRFVLDAKPTFDQLGNVDRPVASFSRLPSEVLMTTRMDVPPAWLVAPKSSVHDLDNIKLSEIDEDVEAVYKIEHILIEGHSREAKGSPPRGAQLVLATKTQPLLTDTIIMANLGFFQFKANPGFYHIRLKEGKSSEIYAIESIGAEGWEPVPGDEGTELALMDFQGATVYPRLKRRIGMEDAEVLDDSPRPVNSNIVAKSLKLAEGLLGSVKGGHIAERGEHAEINIFSVASGHLYERMLNIMMVSVMRHTKHSVKFWFIEQFLSPSFKEFIPVLAENYGFKYEMVTYKWPHWLRQQKEKQREIWGYKILFLDVLFPLSLNKVIFVDADQVIRTDMMELVTLDLEGAPYGFTPMCDSRTEMEGFRFWKQGYWAQYLRGKPYHISALYVVDLRRFRELAAGDRLRQQYHALSADPASLSNLDQDLPNHMQFQIPIHSLPQEWLWCETWCSDADLARARTIDLCNNPLTKEPKLDRARRQVPEWTTYDAEIAALDPRRGRVLSSTDSLNGSSSTAVKLTRGAEHQQKDEL</sequence>
<evidence type="ECO:0000259" key="11">
    <source>
        <dbReference type="Pfam" id="PF18400"/>
    </source>
</evidence>
<dbReference type="FunFam" id="3.90.550.10:FF:000065">
    <property type="entry name" value="UDP-glucose:glycoprotein glucosyltransferase, putative"/>
    <property type="match status" value="1"/>
</dbReference>
<evidence type="ECO:0000256" key="1">
    <source>
        <dbReference type="ARBA" id="ARBA00001913"/>
    </source>
</evidence>
<evidence type="ECO:0000256" key="7">
    <source>
        <dbReference type="ARBA" id="ARBA00022824"/>
    </source>
</evidence>
<dbReference type="InterPro" id="IPR040693">
    <property type="entry name" value="UGGT_TRXL_1"/>
</dbReference>
<dbReference type="InterPro" id="IPR040525">
    <property type="entry name" value="UGGT_TRXL_4"/>
</dbReference>
<comment type="caution">
    <text evidence="16">The sequence shown here is derived from an EMBL/GenBank/DDBJ whole genome shotgun (WGS) entry which is preliminary data.</text>
</comment>
<evidence type="ECO:0000256" key="2">
    <source>
        <dbReference type="ARBA" id="ARBA00004319"/>
    </source>
</evidence>
<dbReference type="OrthoDB" id="27683at2759"/>
<feature type="signal peptide" evidence="10">
    <location>
        <begin position="1"/>
        <end position="22"/>
    </location>
</feature>
<dbReference type="GO" id="GO:0036503">
    <property type="term" value="P:ERAD pathway"/>
    <property type="evidence" value="ECO:0007669"/>
    <property type="project" value="TreeGrafter"/>
</dbReference>
<dbReference type="InterPro" id="IPR029044">
    <property type="entry name" value="Nucleotide-diphossugar_trans"/>
</dbReference>
<dbReference type="Proteomes" id="UP000078544">
    <property type="component" value="Unassembled WGS sequence"/>
</dbReference>
<dbReference type="InterPro" id="IPR040694">
    <property type="entry name" value="UGGT_TRXL_2"/>
</dbReference>
<dbReference type="Pfam" id="PF18404">
    <property type="entry name" value="Glyco_transf_24"/>
    <property type="match status" value="1"/>
</dbReference>
<comment type="similarity">
    <text evidence="4">Belongs to the glycosyltransferase 8 family.</text>
</comment>
<dbReference type="EMBL" id="AZGY01000013">
    <property type="protein sequence ID" value="KZZ93389.1"/>
    <property type="molecule type" value="Genomic_DNA"/>
</dbReference>
<dbReference type="GO" id="GO:0051082">
    <property type="term" value="F:unfolded protein binding"/>
    <property type="evidence" value="ECO:0007669"/>
    <property type="project" value="TreeGrafter"/>
</dbReference>
<name>A0A168A2N5_9HYPO</name>
<reference evidence="16 17" key="1">
    <citation type="journal article" date="2016" name="Genome Biol. Evol.">
        <title>Divergent and convergent evolution of fungal pathogenicity.</title>
        <authorList>
            <person name="Shang Y."/>
            <person name="Xiao G."/>
            <person name="Zheng P."/>
            <person name="Cen K."/>
            <person name="Zhan S."/>
            <person name="Wang C."/>
        </authorList>
    </citation>
    <scope>NUCLEOTIDE SEQUENCE [LARGE SCALE GENOMIC DNA]</scope>
    <source>
        <strain evidence="16 17">RCEF 2490</strain>
    </source>
</reference>
<feature type="domain" description="UGGT thioredoxin-like" evidence="11">
    <location>
        <begin position="37"/>
        <end position="212"/>
    </location>
</feature>
<keyword evidence="17" id="KW-1185">Reference proteome</keyword>
<dbReference type="Pfam" id="PF06427">
    <property type="entry name" value="UDP-g_GGTase"/>
    <property type="match status" value="1"/>
</dbReference>
<dbReference type="GO" id="GO:0018279">
    <property type="term" value="P:protein N-linked glycosylation via asparagine"/>
    <property type="evidence" value="ECO:0007669"/>
    <property type="project" value="TreeGrafter"/>
</dbReference>
<dbReference type="InterPro" id="IPR040692">
    <property type="entry name" value="UGGT_TRXL_3"/>
</dbReference>
<dbReference type="Pfam" id="PF18402">
    <property type="entry name" value="Thioredoxin_14"/>
    <property type="match status" value="1"/>
</dbReference>
<dbReference type="Pfam" id="PF18403">
    <property type="entry name" value="Thioredoxin_15"/>
    <property type="match status" value="1"/>
</dbReference>
<feature type="domain" description="Glucosyltransferase 24 catalytic" evidence="15">
    <location>
        <begin position="1170"/>
        <end position="1436"/>
    </location>
</feature>
<evidence type="ECO:0000256" key="6">
    <source>
        <dbReference type="ARBA" id="ARBA00022729"/>
    </source>
</evidence>